<dbReference type="AlphaFoldDB" id="A0A0T6LNS7"/>
<accession>A0A0T6LNS7</accession>
<dbReference type="Pfam" id="PF13560">
    <property type="entry name" value="HTH_31"/>
    <property type="match status" value="1"/>
</dbReference>
<dbReference type="OrthoDB" id="3462393at2"/>
<dbReference type="SMART" id="SM00530">
    <property type="entry name" value="HTH_XRE"/>
    <property type="match status" value="1"/>
</dbReference>
<reference evidence="2 3" key="1">
    <citation type="submission" date="2015-10" db="EMBL/GenBank/DDBJ databases">
        <title>Draft genome sequence of pyrrolomycin-producing Streptomyces vitaminophilus.</title>
        <authorList>
            <person name="Graham D.E."/>
            <person name="Mahan K.M."/>
            <person name="Klingeman D.M."/>
            <person name="Hettich R.L."/>
            <person name="Parry R.J."/>
        </authorList>
    </citation>
    <scope>NUCLEOTIDE SEQUENCE [LARGE SCALE GENOMIC DNA]</scope>
    <source>
        <strain evidence="2 3">ATCC 31673</strain>
    </source>
</reference>
<feature type="domain" description="HTH cro/C1-type" evidence="1">
    <location>
        <begin position="18"/>
        <end position="72"/>
    </location>
</feature>
<dbReference type="STRING" id="76728.AQ490_05070"/>
<keyword evidence="3" id="KW-1185">Reference proteome</keyword>
<dbReference type="InterPro" id="IPR010982">
    <property type="entry name" value="Lambda_DNA-bd_dom_sf"/>
</dbReference>
<dbReference type="InterPro" id="IPR043917">
    <property type="entry name" value="DUF5753"/>
</dbReference>
<sequence length="283" mass="31572">MPPRSDPTARQERLGRELRRLREAAGLTGRRAAALIGTTPMQVSHMETGRSGVSEERLRLMASHYGCSDGALLDALVRMAGERGRGWWESYRGLLGREAMDLAELESGATHMRVLQSAHVPGLLQTEAHVRALLSYGSPALSPRQLEERVEFRVRRQEVLRHENAPDLTAIIHEAPLRIRVADRAVARAQLVHLLEVSELPNVTVRVIPFDLDGFGGAGLSMLYAGGEVPRLDTVQLDAPYGLAWLDAEAQLRRYRETLDKVEEVALAVPQSRDHIREIHREL</sequence>
<dbReference type="Proteomes" id="UP000050867">
    <property type="component" value="Unassembled WGS sequence"/>
</dbReference>
<dbReference type="SUPFAM" id="SSF47413">
    <property type="entry name" value="lambda repressor-like DNA-binding domains"/>
    <property type="match status" value="1"/>
</dbReference>
<dbReference type="RefSeq" id="WP_018383967.1">
    <property type="nucleotide sequence ID" value="NZ_LLZU01000035.1"/>
</dbReference>
<dbReference type="InterPro" id="IPR001387">
    <property type="entry name" value="Cro/C1-type_HTH"/>
</dbReference>
<keyword evidence="2" id="KW-0238">DNA-binding</keyword>
<protein>
    <submittedName>
        <fullName evidence="2">DNA-binding protein</fullName>
    </submittedName>
</protein>
<dbReference type="PROSITE" id="PS50943">
    <property type="entry name" value="HTH_CROC1"/>
    <property type="match status" value="1"/>
</dbReference>
<comment type="caution">
    <text evidence="2">The sequence shown here is derived from an EMBL/GenBank/DDBJ whole genome shotgun (WGS) entry which is preliminary data.</text>
</comment>
<evidence type="ECO:0000313" key="3">
    <source>
        <dbReference type="Proteomes" id="UP000050867"/>
    </source>
</evidence>
<evidence type="ECO:0000313" key="2">
    <source>
        <dbReference type="EMBL" id="KRV47751.1"/>
    </source>
</evidence>
<dbReference type="Gene3D" id="1.10.260.40">
    <property type="entry name" value="lambda repressor-like DNA-binding domains"/>
    <property type="match status" value="1"/>
</dbReference>
<evidence type="ECO:0000259" key="1">
    <source>
        <dbReference type="PROSITE" id="PS50943"/>
    </source>
</evidence>
<dbReference type="EMBL" id="LLZU01000035">
    <property type="protein sequence ID" value="KRV47751.1"/>
    <property type="molecule type" value="Genomic_DNA"/>
</dbReference>
<dbReference type="CDD" id="cd00093">
    <property type="entry name" value="HTH_XRE"/>
    <property type="match status" value="1"/>
</dbReference>
<proteinExistence type="predicted"/>
<dbReference type="Pfam" id="PF19054">
    <property type="entry name" value="DUF5753"/>
    <property type="match status" value="1"/>
</dbReference>
<dbReference type="eggNOG" id="COG1426">
    <property type="taxonomic scope" value="Bacteria"/>
</dbReference>
<dbReference type="GO" id="GO:0003677">
    <property type="term" value="F:DNA binding"/>
    <property type="evidence" value="ECO:0007669"/>
    <property type="project" value="UniProtKB-KW"/>
</dbReference>
<gene>
    <name evidence="2" type="ORF">AQ490_05070</name>
</gene>
<organism evidence="2 3">
    <name type="scientific">Wenjunlia vitaminophila</name>
    <name type="common">Streptomyces vitaminophilus</name>
    <dbReference type="NCBI Taxonomy" id="76728"/>
    <lineage>
        <taxon>Bacteria</taxon>
        <taxon>Bacillati</taxon>
        <taxon>Actinomycetota</taxon>
        <taxon>Actinomycetes</taxon>
        <taxon>Kitasatosporales</taxon>
        <taxon>Streptomycetaceae</taxon>
        <taxon>Wenjunlia</taxon>
    </lineage>
</organism>
<name>A0A0T6LNS7_WENVI</name>